<dbReference type="Proteomes" id="UP000663860">
    <property type="component" value="Unassembled WGS sequence"/>
</dbReference>
<protein>
    <submittedName>
        <fullName evidence="2">Uncharacterized protein</fullName>
    </submittedName>
</protein>
<feature type="region of interest" description="Disordered" evidence="1">
    <location>
        <begin position="1"/>
        <end position="76"/>
    </location>
</feature>
<dbReference type="EMBL" id="CAJNOE010006641">
    <property type="protein sequence ID" value="CAF1524489.1"/>
    <property type="molecule type" value="Genomic_DNA"/>
</dbReference>
<feature type="non-terminal residue" evidence="2">
    <location>
        <position position="1"/>
    </location>
</feature>
<evidence type="ECO:0000313" key="2">
    <source>
        <dbReference type="EMBL" id="CAF1524489.1"/>
    </source>
</evidence>
<comment type="caution">
    <text evidence="2">The sequence shown here is derived from an EMBL/GenBank/DDBJ whole genome shotgun (WGS) entry which is preliminary data.</text>
</comment>
<proteinExistence type="predicted"/>
<evidence type="ECO:0000256" key="1">
    <source>
        <dbReference type="SAM" id="MobiDB-lite"/>
    </source>
</evidence>
<dbReference type="AlphaFoldDB" id="A0A815ULT3"/>
<feature type="compositionally biased region" description="Low complexity" evidence="1">
    <location>
        <begin position="1"/>
        <end position="15"/>
    </location>
</feature>
<name>A0A815ULT3_9BILA</name>
<organism evidence="2 3">
    <name type="scientific">Adineta steineri</name>
    <dbReference type="NCBI Taxonomy" id="433720"/>
    <lineage>
        <taxon>Eukaryota</taxon>
        <taxon>Metazoa</taxon>
        <taxon>Spiralia</taxon>
        <taxon>Gnathifera</taxon>
        <taxon>Rotifera</taxon>
        <taxon>Eurotatoria</taxon>
        <taxon>Bdelloidea</taxon>
        <taxon>Adinetida</taxon>
        <taxon>Adinetidae</taxon>
        <taxon>Adineta</taxon>
    </lineage>
</organism>
<gene>
    <name evidence="2" type="ORF">IZO911_LOCUS45945</name>
</gene>
<accession>A0A815ULT3</accession>
<evidence type="ECO:0000313" key="3">
    <source>
        <dbReference type="Proteomes" id="UP000663860"/>
    </source>
</evidence>
<reference evidence="2" key="1">
    <citation type="submission" date="2021-02" db="EMBL/GenBank/DDBJ databases">
        <authorList>
            <person name="Nowell W R."/>
        </authorList>
    </citation>
    <scope>NUCLEOTIDE SEQUENCE</scope>
</reference>
<feature type="compositionally biased region" description="Polar residues" evidence="1">
    <location>
        <begin position="18"/>
        <end position="27"/>
    </location>
</feature>
<sequence length="76" mass="8315">TTAASSSQTIKSSRTSNDHTNALINTRDSLDRISNDLPNYSRLKPTLTSSSTSNQRIKSLRNSNEFTNSIIANVSN</sequence>
<feature type="compositionally biased region" description="Polar residues" evidence="1">
    <location>
        <begin position="46"/>
        <end position="76"/>
    </location>
</feature>